<accession>E3T564</accession>
<feature type="transmembrane region" description="Helical" evidence="1">
    <location>
        <begin position="78"/>
        <end position="95"/>
    </location>
</feature>
<organismHost>
    <name type="scientific">Cafeteria roenbergensis</name>
    <name type="common">Marine flagellate</name>
    <dbReference type="NCBI Taxonomy" id="33653"/>
</organismHost>
<dbReference type="SUPFAM" id="SSF81330">
    <property type="entry name" value="Gated mechanosensitive channel"/>
    <property type="match status" value="1"/>
</dbReference>
<feature type="transmembrane region" description="Helical" evidence="1">
    <location>
        <begin position="17"/>
        <end position="34"/>
    </location>
</feature>
<dbReference type="Pfam" id="PF01741">
    <property type="entry name" value="MscL"/>
    <property type="match status" value="1"/>
</dbReference>
<dbReference type="EMBL" id="GU244497">
    <property type="protein sequence ID" value="ADO67327.1"/>
    <property type="molecule type" value="Genomic_DNA"/>
</dbReference>
<dbReference type="KEGG" id="vg:9887696"/>
<sequence length="101" mass="11677">MSQIYVDFKDFLKDNDIIVTIIATIVSSNISMLSKSFMKNLVMPIINIDLNNDGIPDRQNLDNWVIHMKGVDLKIGQFLLTFIEFFLILIIIYLINKLSKI</sequence>
<reference evidence="2 3" key="1">
    <citation type="journal article" date="2010" name="Proc. Natl. Acad. Sci. U.S.A.">
        <title>Giant virus with a remarkable complement of genes infects marine zooplankton.</title>
        <authorList>
            <person name="Fischer M.G."/>
            <person name="Allen M.J."/>
            <person name="Wilson W.H."/>
            <person name="Suttle C.A."/>
        </authorList>
    </citation>
    <scope>NUCLEOTIDE SEQUENCE [LARGE SCALE GENOMIC DNA]</scope>
    <source>
        <strain evidence="2 3">BV-PW1</strain>
    </source>
</reference>
<keyword evidence="3" id="KW-1185">Reference proteome</keyword>
<protein>
    <submittedName>
        <fullName evidence="2">Uncharacterized protein</fullName>
    </submittedName>
</protein>
<dbReference type="Proteomes" id="UP000029781">
    <property type="component" value="Segment"/>
</dbReference>
<name>E3T564_CROVB</name>
<keyword evidence="1" id="KW-1133">Transmembrane helix</keyword>
<evidence type="ECO:0000313" key="2">
    <source>
        <dbReference type="EMBL" id="ADO67327.1"/>
    </source>
</evidence>
<dbReference type="InterPro" id="IPR036019">
    <property type="entry name" value="MscL_channel"/>
</dbReference>
<dbReference type="Gene3D" id="1.10.1200.120">
    <property type="entry name" value="Large-conductance mechanosensitive channel, MscL, domain 1"/>
    <property type="match status" value="1"/>
</dbReference>
<dbReference type="RefSeq" id="YP_003969926.1">
    <property type="nucleotide sequence ID" value="NC_014637.1"/>
</dbReference>
<dbReference type="InterPro" id="IPR037673">
    <property type="entry name" value="MSC/AndL"/>
</dbReference>
<evidence type="ECO:0000256" key="1">
    <source>
        <dbReference type="SAM" id="Phobius"/>
    </source>
</evidence>
<organism evidence="2 3">
    <name type="scientific">Cafeteria roenbergensis virus (strain BV-PW1)</name>
    <name type="common">CroV</name>
    <dbReference type="NCBI Taxonomy" id="693272"/>
    <lineage>
        <taxon>Viruses</taxon>
        <taxon>Varidnaviria</taxon>
        <taxon>Bamfordvirae</taxon>
        <taxon>Nucleocytoviricota</taxon>
        <taxon>Megaviricetes</taxon>
        <taxon>Imitervirales</taxon>
        <taxon>Mimiviridae</taxon>
        <taxon>Aliimimivirinae</taxon>
        <taxon>Rheavirus</taxon>
        <taxon>Rheavirus sinusmexicani</taxon>
    </lineage>
</organism>
<evidence type="ECO:0000313" key="3">
    <source>
        <dbReference type="Proteomes" id="UP000029781"/>
    </source>
</evidence>
<proteinExistence type="predicted"/>
<keyword evidence="1" id="KW-0812">Transmembrane</keyword>
<gene>
    <name evidence="2" type="ORF">crov294</name>
</gene>
<keyword evidence="1" id="KW-0472">Membrane</keyword>
<dbReference type="GeneID" id="9887696"/>